<dbReference type="OrthoDB" id="3791982at2759"/>
<evidence type="ECO:0000313" key="2">
    <source>
        <dbReference type="Proteomes" id="UP000800082"/>
    </source>
</evidence>
<dbReference type="EMBL" id="ML978958">
    <property type="protein sequence ID" value="KAF1932832.1"/>
    <property type="molecule type" value="Genomic_DNA"/>
</dbReference>
<gene>
    <name evidence="1" type="ORF">M421DRAFT_250700</name>
</gene>
<accession>A0A6A5RYB6</accession>
<reference evidence="1" key="1">
    <citation type="journal article" date="2020" name="Stud. Mycol.">
        <title>101 Dothideomycetes genomes: a test case for predicting lifestyles and emergence of pathogens.</title>
        <authorList>
            <person name="Haridas S."/>
            <person name="Albert R."/>
            <person name="Binder M."/>
            <person name="Bloem J."/>
            <person name="Labutti K."/>
            <person name="Salamov A."/>
            <person name="Andreopoulos B."/>
            <person name="Baker S."/>
            <person name="Barry K."/>
            <person name="Bills G."/>
            <person name="Bluhm B."/>
            <person name="Cannon C."/>
            <person name="Castanera R."/>
            <person name="Culley D."/>
            <person name="Daum C."/>
            <person name="Ezra D."/>
            <person name="Gonzalez J."/>
            <person name="Henrissat B."/>
            <person name="Kuo A."/>
            <person name="Liang C."/>
            <person name="Lipzen A."/>
            <person name="Lutzoni F."/>
            <person name="Magnuson J."/>
            <person name="Mondo S."/>
            <person name="Nolan M."/>
            <person name="Ohm R."/>
            <person name="Pangilinan J."/>
            <person name="Park H.-J."/>
            <person name="Ramirez L."/>
            <person name="Alfaro M."/>
            <person name="Sun H."/>
            <person name="Tritt A."/>
            <person name="Yoshinaga Y."/>
            <person name="Zwiers L.-H."/>
            <person name="Turgeon B."/>
            <person name="Goodwin S."/>
            <person name="Spatafora J."/>
            <person name="Crous P."/>
            <person name="Grigoriev I."/>
        </authorList>
    </citation>
    <scope>NUCLEOTIDE SEQUENCE</scope>
    <source>
        <strain evidence="1">CBS 183.55</strain>
    </source>
</reference>
<dbReference type="Proteomes" id="UP000800082">
    <property type="component" value="Unassembled WGS sequence"/>
</dbReference>
<name>A0A6A5RYB6_9PLEO</name>
<sequence length="176" mass="20096">MHFNENDYCEALGRNGRFLTNIDAWVLGNLLEVPKLQHLAMSRIYAQHVDAKTRQPLKIHTITHVCTNTEINSPLCLFHLVILTQDFAHPDRVKWTFERWDLALRGHQDAKTALLDSSVTHDMYVKPMETYFVDTNIAHVGRATRSATAFEAGCLKVDLSALPKVKSEIKKQPEDE</sequence>
<dbReference type="RefSeq" id="XP_033453080.1">
    <property type="nucleotide sequence ID" value="XM_033588602.1"/>
</dbReference>
<dbReference type="AlphaFoldDB" id="A0A6A5RYB6"/>
<organism evidence="1 2">
    <name type="scientific">Didymella exigua CBS 183.55</name>
    <dbReference type="NCBI Taxonomy" id="1150837"/>
    <lineage>
        <taxon>Eukaryota</taxon>
        <taxon>Fungi</taxon>
        <taxon>Dikarya</taxon>
        <taxon>Ascomycota</taxon>
        <taxon>Pezizomycotina</taxon>
        <taxon>Dothideomycetes</taxon>
        <taxon>Pleosporomycetidae</taxon>
        <taxon>Pleosporales</taxon>
        <taxon>Pleosporineae</taxon>
        <taxon>Didymellaceae</taxon>
        <taxon>Didymella</taxon>
    </lineage>
</organism>
<dbReference type="GeneID" id="54346249"/>
<keyword evidence="2" id="KW-1185">Reference proteome</keyword>
<evidence type="ECO:0000313" key="1">
    <source>
        <dbReference type="EMBL" id="KAF1932832.1"/>
    </source>
</evidence>
<protein>
    <submittedName>
        <fullName evidence="1">Uncharacterized protein</fullName>
    </submittedName>
</protein>
<proteinExistence type="predicted"/>